<keyword evidence="12 16" id="KW-0560">Oxidoreductase</keyword>
<comment type="subcellular location">
    <subcellularLocation>
        <location evidence="3 16">Cytoplasm</location>
    </subcellularLocation>
</comment>
<dbReference type="Gene3D" id="3.90.78.10">
    <property type="entry name" value="UDP-N-acetylenolpyruvoylglucosamine reductase, C-terminal domain"/>
    <property type="match status" value="1"/>
</dbReference>
<protein>
    <recommendedName>
        <fullName evidence="16">UDP-N-acetylenolpyruvoylglucosamine reductase</fullName>
        <ecNumber evidence="16">1.3.1.98</ecNumber>
    </recommendedName>
    <alternativeName>
        <fullName evidence="16">UDP-N-acetylmuramate dehydrogenase</fullName>
    </alternativeName>
</protein>
<feature type="active site" description="Proton donor" evidence="16">
    <location>
        <position position="223"/>
    </location>
</feature>
<dbReference type="Gene3D" id="3.30.465.10">
    <property type="match status" value="1"/>
</dbReference>
<dbReference type="InterPro" id="IPR016167">
    <property type="entry name" value="FAD-bd_PCMH_sub1"/>
</dbReference>
<dbReference type="Gene3D" id="3.30.43.10">
    <property type="entry name" value="Uridine Diphospho-n-acetylenolpyruvylglucosamine Reductase, domain 2"/>
    <property type="match status" value="1"/>
</dbReference>
<dbReference type="PANTHER" id="PTHR21071:SF4">
    <property type="entry name" value="UDP-N-ACETYLENOLPYRUVOYLGLUCOSAMINE REDUCTASE"/>
    <property type="match status" value="1"/>
</dbReference>
<dbReference type="HAMAP" id="MF_00037">
    <property type="entry name" value="MurB"/>
    <property type="match status" value="1"/>
</dbReference>
<dbReference type="EC" id="1.3.1.98" evidence="16"/>
<dbReference type="InterPro" id="IPR006094">
    <property type="entry name" value="Oxid_FAD_bind_N"/>
</dbReference>
<keyword evidence="8 16" id="KW-0274">FAD</keyword>
<keyword evidence="19" id="KW-1185">Reference proteome</keyword>
<evidence type="ECO:0000256" key="13">
    <source>
        <dbReference type="ARBA" id="ARBA00023306"/>
    </source>
</evidence>
<keyword evidence="13 16" id="KW-0131">Cell cycle</keyword>
<dbReference type="PANTHER" id="PTHR21071">
    <property type="entry name" value="UDP-N-ACETYLENOLPYRUVOYLGLUCOSAMINE REDUCTASE"/>
    <property type="match status" value="1"/>
</dbReference>
<keyword evidence="6 16" id="KW-0132">Cell division</keyword>
<dbReference type="InterPro" id="IPR003170">
    <property type="entry name" value="MurB"/>
</dbReference>
<gene>
    <name evidence="16 18" type="primary">murB</name>
    <name evidence="18" type="ORF">QEZ38_03270</name>
</gene>
<comment type="caution">
    <text evidence="18">The sequence shown here is derived from an EMBL/GenBank/DDBJ whole genome shotgun (WGS) entry which is preliminary data.</text>
</comment>
<keyword evidence="5 16" id="KW-0963">Cytoplasm</keyword>
<dbReference type="SUPFAM" id="SSF56194">
    <property type="entry name" value="Uridine diphospho-N-Acetylenolpyruvylglucosamine reductase, MurB, C-terminal domain"/>
    <property type="match status" value="1"/>
</dbReference>
<feature type="active site" evidence="16">
    <location>
        <position position="173"/>
    </location>
</feature>
<accession>A0ABT6PCK3</accession>
<evidence type="ECO:0000256" key="3">
    <source>
        <dbReference type="ARBA" id="ARBA00004496"/>
    </source>
</evidence>
<evidence type="ECO:0000256" key="2">
    <source>
        <dbReference type="ARBA" id="ARBA00003921"/>
    </source>
</evidence>
<evidence type="ECO:0000256" key="4">
    <source>
        <dbReference type="ARBA" id="ARBA00004752"/>
    </source>
</evidence>
<evidence type="ECO:0000256" key="14">
    <source>
        <dbReference type="ARBA" id="ARBA00023316"/>
    </source>
</evidence>
<feature type="active site" evidence="16">
    <location>
        <position position="293"/>
    </location>
</feature>
<dbReference type="InterPro" id="IPR036318">
    <property type="entry name" value="FAD-bd_PCMH-like_sf"/>
</dbReference>
<dbReference type="InterPro" id="IPR016169">
    <property type="entry name" value="FAD-bd_PCMH_sub2"/>
</dbReference>
<dbReference type="EMBL" id="JARZZP010000004">
    <property type="protein sequence ID" value="MDI1473711.1"/>
    <property type="molecule type" value="Genomic_DNA"/>
</dbReference>
<evidence type="ECO:0000313" key="19">
    <source>
        <dbReference type="Proteomes" id="UP001160991"/>
    </source>
</evidence>
<evidence type="ECO:0000313" key="18">
    <source>
        <dbReference type="EMBL" id="MDI1473711.1"/>
    </source>
</evidence>
<evidence type="ECO:0000256" key="15">
    <source>
        <dbReference type="ARBA" id="ARBA00048914"/>
    </source>
</evidence>
<evidence type="ECO:0000256" key="12">
    <source>
        <dbReference type="ARBA" id="ARBA00023002"/>
    </source>
</evidence>
<evidence type="ECO:0000256" key="7">
    <source>
        <dbReference type="ARBA" id="ARBA00022630"/>
    </source>
</evidence>
<evidence type="ECO:0000256" key="1">
    <source>
        <dbReference type="ARBA" id="ARBA00001974"/>
    </source>
</evidence>
<reference evidence="18" key="1">
    <citation type="submission" date="2023-04" db="EMBL/GenBank/DDBJ databases">
        <title>A new Streptococcus species isolated from the patient with bacteremia.</title>
        <authorList>
            <person name="Chen Y.-S."/>
            <person name="Lee C.-Y."/>
            <person name="Chan C.-K."/>
        </authorList>
    </citation>
    <scope>NUCLEOTIDE SEQUENCE</scope>
    <source>
        <strain evidence="18">ST22-14</strain>
    </source>
</reference>
<organism evidence="18 19">
    <name type="scientific">Streptococcus taonis</name>
    <dbReference type="NCBI Taxonomy" id="3041623"/>
    <lineage>
        <taxon>Bacteria</taxon>
        <taxon>Bacillati</taxon>
        <taxon>Bacillota</taxon>
        <taxon>Bacilli</taxon>
        <taxon>Lactobacillales</taxon>
        <taxon>Streptococcaceae</taxon>
        <taxon>Streptococcus</taxon>
    </lineage>
</organism>
<dbReference type="NCBIfam" id="TIGR00179">
    <property type="entry name" value="murB"/>
    <property type="match status" value="1"/>
</dbReference>
<keyword evidence="11 16" id="KW-0573">Peptidoglycan synthesis</keyword>
<feature type="domain" description="FAD-binding PCMH-type" evidence="17">
    <location>
        <begin position="30"/>
        <end position="194"/>
    </location>
</feature>
<evidence type="ECO:0000256" key="9">
    <source>
        <dbReference type="ARBA" id="ARBA00022857"/>
    </source>
</evidence>
<keyword evidence="7 16" id="KW-0285">Flavoprotein</keyword>
<evidence type="ECO:0000256" key="8">
    <source>
        <dbReference type="ARBA" id="ARBA00022827"/>
    </source>
</evidence>
<dbReference type="PROSITE" id="PS51387">
    <property type="entry name" value="FAD_PCMH"/>
    <property type="match status" value="1"/>
</dbReference>
<comment type="catalytic activity">
    <reaction evidence="15 16">
        <text>UDP-N-acetyl-alpha-D-muramate + NADP(+) = UDP-N-acetyl-3-O-(1-carboxyvinyl)-alpha-D-glucosamine + NADPH + H(+)</text>
        <dbReference type="Rhea" id="RHEA:12248"/>
        <dbReference type="ChEBI" id="CHEBI:15378"/>
        <dbReference type="ChEBI" id="CHEBI:57783"/>
        <dbReference type="ChEBI" id="CHEBI:58349"/>
        <dbReference type="ChEBI" id="CHEBI:68483"/>
        <dbReference type="ChEBI" id="CHEBI:70757"/>
        <dbReference type="EC" id="1.3.1.98"/>
    </reaction>
</comment>
<evidence type="ECO:0000256" key="5">
    <source>
        <dbReference type="ARBA" id="ARBA00022490"/>
    </source>
</evidence>
<dbReference type="InterPro" id="IPR016166">
    <property type="entry name" value="FAD-bd_PCMH"/>
</dbReference>
<keyword evidence="10 16" id="KW-0133">Cell shape</keyword>
<proteinExistence type="inferred from homology"/>
<sequence length="301" mass="32977">MTVLDKLKETLEGIDIRFDEPLKTYTYTKVGGKADYLVFPRNRYEMARVVKFANQENIPWMVLGNASNIIVREGGVRGFVIMCDKLNNVSVDGYTIEAEAGANLIETTRIALRHSLTGFEFACGIPGSVGGAVFMNAGAYGGEIAHVLQSCQILTKEGEIETISAKDLAFGYRHSAIQASGAVVLSAKFALSPGNYETIKQEMDRLTHLRELKQPLEYPSCGSVFKRPVGHFAGQLIAEAGLKGYRIGGVEVSEKHAGFMVNIADGTAKDYEELIESVIEKVKEHSGVTLEREVRILGEHE</sequence>
<dbReference type="InterPro" id="IPR036635">
    <property type="entry name" value="MurB_C_sf"/>
</dbReference>
<evidence type="ECO:0000256" key="6">
    <source>
        <dbReference type="ARBA" id="ARBA00022618"/>
    </source>
</evidence>
<dbReference type="Pfam" id="PF01565">
    <property type="entry name" value="FAD_binding_4"/>
    <property type="match status" value="1"/>
</dbReference>
<comment type="pathway">
    <text evidence="4 16">Cell wall biogenesis; peptidoglycan biosynthesis.</text>
</comment>
<name>A0ABT6PCK3_9STRE</name>
<dbReference type="RefSeq" id="WP_281335019.1">
    <property type="nucleotide sequence ID" value="NZ_JARZZP010000004.1"/>
</dbReference>
<dbReference type="InterPro" id="IPR011601">
    <property type="entry name" value="MurB_C"/>
</dbReference>
<keyword evidence="9 16" id="KW-0521">NADP</keyword>
<comment type="cofactor">
    <cofactor evidence="1 16">
        <name>FAD</name>
        <dbReference type="ChEBI" id="CHEBI:57692"/>
    </cofactor>
</comment>
<comment type="similarity">
    <text evidence="16">Belongs to the MurB family.</text>
</comment>
<keyword evidence="14 16" id="KW-0961">Cell wall biogenesis/degradation</keyword>
<dbReference type="SUPFAM" id="SSF56176">
    <property type="entry name" value="FAD-binding/transporter-associated domain-like"/>
    <property type="match status" value="1"/>
</dbReference>
<evidence type="ECO:0000256" key="16">
    <source>
        <dbReference type="HAMAP-Rule" id="MF_00037"/>
    </source>
</evidence>
<dbReference type="Pfam" id="PF02873">
    <property type="entry name" value="MurB_C"/>
    <property type="match status" value="1"/>
</dbReference>
<dbReference type="NCBIfam" id="NF010480">
    <property type="entry name" value="PRK13905.1"/>
    <property type="match status" value="1"/>
</dbReference>
<dbReference type="Proteomes" id="UP001160991">
    <property type="component" value="Unassembled WGS sequence"/>
</dbReference>
<evidence type="ECO:0000256" key="11">
    <source>
        <dbReference type="ARBA" id="ARBA00022984"/>
    </source>
</evidence>
<dbReference type="GO" id="GO:0008762">
    <property type="term" value="F:UDP-N-acetylmuramate dehydrogenase activity"/>
    <property type="evidence" value="ECO:0007669"/>
    <property type="project" value="UniProtKB-EC"/>
</dbReference>
<evidence type="ECO:0000259" key="17">
    <source>
        <dbReference type="PROSITE" id="PS51387"/>
    </source>
</evidence>
<comment type="function">
    <text evidence="2 16">Cell wall formation.</text>
</comment>
<evidence type="ECO:0000256" key="10">
    <source>
        <dbReference type="ARBA" id="ARBA00022960"/>
    </source>
</evidence>